<organism evidence="1 2">
    <name type="scientific">Corchorus olitorius</name>
    <dbReference type="NCBI Taxonomy" id="93759"/>
    <lineage>
        <taxon>Eukaryota</taxon>
        <taxon>Viridiplantae</taxon>
        <taxon>Streptophyta</taxon>
        <taxon>Embryophyta</taxon>
        <taxon>Tracheophyta</taxon>
        <taxon>Spermatophyta</taxon>
        <taxon>Magnoliopsida</taxon>
        <taxon>eudicotyledons</taxon>
        <taxon>Gunneridae</taxon>
        <taxon>Pentapetalae</taxon>
        <taxon>rosids</taxon>
        <taxon>malvids</taxon>
        <taxon>Malvales</taxon>
        <taxon>Malvaceae</taxon>
        <taxon>Grewioideae</taxon>
        <taxon>Apeibeae</taxon>
        <taxon>Corchorus</taxon>
    </lineage>
</organism>
<evidence type="ECO:0000313" key="2">
    <source>
        <dbReference type="Proteomes" id="UP000187203"/>
    </source>
</evidence>
<proteinExistence type="predicted"/>
<dbReference type="AlphaFoldDB" id="A0A1R3K4B1"/>
<accession>A0A1R3K4B1</accession>
<evidence type="ECO:0000313" key="1">
    <source>
        <dbReference type="EMBL" id="OMP01818.1"/>
    </source>
</evidence>
<sequence length="39" mass="4223">MGFPLLNPGSSSDPIVRAIVLVQFKQHCANQGRPSISRT</sequence>
<name>A0A1R3K4B1_9ROSI</name>
<dbReference type="EMBL" id="AWUE01014715">
    <property type="protein sequence ID" value="OMP01818.1"/>
    <property type="molecule type" value="Genomic_DNA"/>
</dbReference>
<keyword evidence="2" id="KW-1185">Reference proteome</keyword>
<dbReference type="Proteomes" id="UP000187203">
    <property type="component" value="Unassembled WGS sequence"/>
</dbReference>
<reference evidence="2" key="1">
    <citation type="submission" date="2013-09" db="EMBL/GenBank/DDBJ databases">
        <title>Corchorus olitorius genome sequencing.</title>
        <authorList>
            <person name="Alam M."/>
            <person name="Haque M.S."/>
            <person name="Islam M.S."/>
            <person name="Emdad E.M."/>
            <person name="Islam M.M."/>
            <person name="Ahmed B."/>
            <person name="Halim A."/>
            <person name="Hossen Q.M.M."/>
            <person name="Hossain M.Z."/>
            <person name="Ahmed R."/>
            <person name="Khan M.M."/>
            <person name="Islam R."/>
            <person name="Rashid M.M."/>
            <person name="Khan S.A."/>
            <person name="Rahman M.S."/>
            <person name="Alam M."/>
            <person name="Yahiya A.S."/>
            <person name="Khan M.S."/>
            <person name="Azam M.S."/>
            <person name="Haque T."/>
            <person name="Lashkar M.Z.H."/>
            <person name="Akhand A.I."/>
            <person name="Morshed G."/>
            <person name="Roy S."/>
            <person name="Uddin K.S."/>
            <person name="Rabeya T."/>
            <person name="Hossain A.S."/>
            <person name="Chowdhury A."/>
            <person name="Snigdha A.R."/>
            <person name="Mortoza M.S."/>
            <person name="Matin S.A."/>
            <person name="Hoque S.M.E."/>
            <person name="Islam M.K."/>
            <person name="Roy D.K."/>
            <person name="Haider R."/>
            <person name="Moosa M.M."/>
            <person name="Elias S.M."/>
            <person name="Hasan A.M."/>
            <person name="Jahan S."/>
            <person name="Shafiuddin M."/>
            <person name="Mahmood N."/>
            <person name="Shommy N.S."/>
        </authorList>
    </citation>
    <scope>NUCLEOTIDE SEQUENCE [LARGE SCALE GENOMIC DNA]</scope>
    <source>
        <strain evidence="2">cv. O-4</strain>
    </source>
</reference>
<comment type="caution">
    <text evidence="1">The sequence shown here is derived from an EMBL/GenBank/DDBJ whole genome shotgun (WGS) entry which is preliminary data.</text>
</comment>
<gene>
    <name evidence="1" type="ORF">COLO4_11576</name>
</gene>
<protein>
    <submittedName>
        <fullName evidence="1">Uncharacterized protein</fullName>
    </submittedName>
</protein>